<name>X1N594_9ZZZZ</name>
<keyword evidence="1" id="KW-0812">Transmembrane</keyword>
<accession>X1N594</accession>
<feature type="transmembrane region" description="Helical" evidence="1">
    <location>
        <begin position="7"/>
        <end position="28"/>
    </location>
</feature>
<proteinExistence type="predicted"/>
<evidence type="ECO:0000256" key="1">
    <source>
        <dbReference type="SAM" id="Phobius"/>
    </source>
</evidence>
<keyword evidence="1" id="KW-1133">Transmembrane helix</keyword>
<reference evidence="2" key="1">
    <citation type="journal article" date="2014" name="Front. Microbiol.">
        <title>High frequency of phylogenetically diverse reductive dehalogenase-homologous genes in deep subseafloor sedimentary metagenomes.</title>
        <authorList>
            <person name="Kawai M."/>
            <person name="Futagami T."/>
            <person name="Toyoda A."/>
            <person name="Takaki Y."/>
            <person name="Nishi S."/>
            <person name="Hori S."/>
            <person name="Arai W."/>
            <person name="Tsubouchi T."/>
            <person name="Morono Y."/>
            <person name="Uchiyama I."/>
            <person name="Ito T."/>
            <person name="Fujiyama A."/>
            <person name="Inagaki F."/>
            <person name="Takami H."/>
        </authorList>
    </citation>
    <scope>NUCLEOTIDE SEQUENCE</scope>
    <source>
        <strain evidence="2">Expedition CK06-06</strain>
    </source>
</reference>
<comment type="caution">
    <text evidence="2">The sequence shown here is derived from an EMBL/GenBank/DDBJ whole genome shotgun (WGS) entry which is preliminary data.</text>
</comment>
<dbReference type="AlphaFoldDB" id="X1N594"/>
<dbReference type="EMBL" id="BARV01014977">
    <property type="protein sequence ID" value="GAI25416.1"/>
    <property type="molecule type" value="Genomic_DNA"/>
</dbReference>
<evidence type="ECO:0000313" key="2">
    <source>
        <dbReference type="EMBL" id="GAI25416.1"/>
    </source>
</evidence>
<organism evidence="2">
    <name type="scientific">marine sediment metagenome</name>
    <dbReference type="NCBI Taxonomy" id="412755"/>
    <lineage>
        <taxon>unclassified sequences</taxon>
        <taxon>metagenomes</taxon>
        <taxon>ecological metagenomes</taxon>
    </lineage>
</organism>
<protein>
    <submittedName>
        <fullName evidence="2">Uncharacterized protein</fullName>
    </submittedName>
</protein>
<gene>
    <name evidence="2" type="ORF">S06H3_25965</name>
</gene>
<sequence>MLEKRCVHISFMISILAHSLLFMSYYSYLLKAKEVAVTFLENIELIEIEPDILVIQEMPGQVPPKNIIEFFKMSLPVFKKPKFQEITEPEIDREKTLKEVSEKIDFDRTIEVRPKPQISLTEDKYVKREKLSEIIPDAEVYSEWNNYLSAFH</sequence>
<keyword evidence="1" id="KW-0472">Membrane</keyword>